<dbReference type="Proteomes" id="UP001234989">
    <property type="component" value="Chromosome 1"/>
</dbReference>
<keyword evidence="2" id="KW-1185">Reference proteome</keyword>
<evidence type="ECO:0000313" key="1">
    <source>
        <dbReference type="EMBL" id="WMV09977.1"/>
    </source>
</evidence>
<sequence length="207" mass="23582">SHQQCYARFQKMKPPQFQGGKSEDAHEFLTLCHEMVETSFRGPFHSLEHEREESSEIGDLGLGKSVCDRTHSIPHRSYLVTPARDSMPLARSRACMPVPIYVSRPVGESLVVDRVYRSWLVFVVGAHRLVDRGCLSYLSFFRDTSVEPPCIDHMPMVREFKDVFHTDLLGVLLDRDIDFAIDLEPSTKPISIPSYPMASTELTKLKD</sequence>
<organism evidence="1 2">
    <name type="scientific">Solanum verrucosum</name>
    <dbReference type="NCBI Taxonomy" id="315347"/>
    <lineage>
        <taxon>Eukaryota</taxon>
        <taxon>Viridiplantae</taxon>
        <taxon>Streptophyta</taxon>
        <taxon>Embryophyta</taxon>
        <taxon>Tracheophyta</taxon>
        <taxon>Spermatophyta</taxon>
        <taxon>Magnoliopsida</taxon>
        <taxon>eudicotyledons</taxon>
        <taxon>Gunneridae</taxon>
        <taxon>Pentapetalae</taxon>
        <taxon>asterids</taxon>
        <taxon>lamiids</taxon>
        <taxon>Solanales</taxon>
        <taxon>Solanaceae</taxon>
        <taxon>Solanoideae</taxon>
        <taxon>Solaneae</taxon>
        <taxon>Solanum</taxon>
    </lineage>
</organism>
<evidence type="ECO:0000313" key="2">
    <source>
        <dbReference type="Proteomes" id="UP001234989"/>
    </source>
</evidence>
<dbReference type="AlphaFoldDB" id="A0AAF0PSP2"/>
<name>A0AAF0PSP2_SOLVR</name>
<accession>A0AAF0PSP2</accession>
<protein>
    <submittedName>
        <fullName evidence="1">Uncharacterized protein</fullName>
    </submittedName>
</protein>
<dbReference type="EMBL" id="CP133612">
    <property type="protein sequence ID" value="WMV09977.1"/>
    <property type="molecule type" value="Genomic_DNA"/>
</dbReference>
<feature type="non-terminal residue" evidence="1">
    <location>
        <position position="1"/>
    </location>
</feature>
<proteinExistence type="predicted"/>
<gene>
    <name evidence="1" type="ORF">MTR67_003362</name>
</gene>
<reference evidence="1" key="1">
    <citation type="submission" date="2023-08" db="EMBL/GenBank/DDBJ databases">
        <title>A de novo genome assembly of Solanum verrucosum Schlechtendal, a Mexican diploid species geographically isolated from the other diploid A-genome species in potato relatives.</title>
        <authorList>
            <person name="Hosaka K."/>
        </authorList>
    </citation>
    <scope>NUCLEOTIDE SEQUENCE</scope>
    <source>
        <tissue evidence="1">Young leaves</tissue>
    </source>
</reference>